<name>A0A251NZR6_PRUPE</name>
<evidence type="ECO:0000313" key="1">
    <source>
        <dbReference type="EMBL" id="ONI04837.1"/>
    </source>
</evidence>
<gene>
    <name evidence="1" type="ORF">PRUPE_6G342500</name>
</gene>
<dbReference type="Gramene" id="ONI04837">
    <property type="protein sequence ID" value="ONI04837"/>
    <property type="gene ID" value="PRUPE_6G342500"/>
</dbReference>
<sequence>MYEFARLDCMTTVTIFSRSRRLMEHSCTSGRRTRKIKKKGIGESVFGVVQTHTSQGAGMHGTIWHFFTFFTLISVID</sequence>
<organism evidence="1 2">
    <name type="scientific">Prunus persica</name>
    <name type="common">Peach</name>
    <name type="synonym">Amygdalus persica</name>
    <dbReference type="NCBI Taxonomy" id="3760"/>
    <lineage>
        <taxon>Eukaryota</taxon>
        <taxon>Viridiplantae</taxon>
        <taxon>Streptophyta</taxon>
        <taxon>Embryophyta</taxon>
        <taxon>Tracheophyta</taxon>
        <taxon>Spermatophyta</taxon>
        <taxon>Magnoliopsida</taxon>
        <taxon>eudicotyledons</taxon>
        <taxon>Gunneridae</taxon>
        <taxon>Pentapetalae</taxon>
        <taxon>rosids</taxon>
        <taxon>fabids</taxon>
        <taxon>Rosales</taxon>
        <taxon>Rosaceae</taxon>
        <taxon>Amygdaloideae</taxon>
        <taxon>Amygdaleae</taxon>
        <taxon>Prunus</taxon>
    </lineage>
</organism>
<dbReference type="EMBL" id="CM007656">
    <property type="protein sequence ID" value="ONI04837.1"/>
    <property type="molecule type" value="Genomic_DNA"/>
</dbReference>
<dbReference type="Proteomes" id="UP000006882">
    <property type="component" value="Chromosome G6"/>
</dbReference>
<keyword evidence="2" id="KW-1185">Reference proteome</keyword>
<proteinExistence type="predicted"/>
<accession>A0A251NZR6</accession>
<evidence type="ECO:0000313" key="2">
    <source>
        <dbReference type="Proteomes" id="UP000006882"/>
    </source>
</evidence>
<protein>
    <submittedName>
        <fullName evidence="1">Uncharacterized protein</fullName>
    </submittedName>
</protein>
<dbReference type="AlphaFoldDB" id="A0A251NZR6"/>
<reference evidence="1 2" key="1">
    <citation type="journal article" date="2013" name="Nat. Genet.">
        <title>The high-quality draft genome of peach (Prunus persica) identifies unique patterns of genetic diversity, domestication and genome evolution.</title>
        <authorList>
            <consortium name="International Peach Genome Initiative"/>
            <person name="Verde I."/>
            <person name="Abbott A.G."/>
            <person name="Scalabrin S."/>
            <person name="Jung S."/>
            <person name="Shu S."/>
            <person name="Marroni F."/>
            <person name="Zhebentyayeva T."/>
            <person name="Dettori M.T."/>
            <person name="Grimwood J."/>
            <person name="Cattonaro F."/>
            <person name="Zuccolo A."/>
            <person name="Rossini L."/>
            <person name="Jenkins J."/>
            <person name="Vendramin E."/>
            <person name="Meisel L.A."/>
            <person name="Decroocq V."/>
            <person name="Sosinski B."/>
            <person name="Prochnik S."/>
            <person name="Mitros T."/>
            <person name="Policriti A."/>
            <person name="Cipriani G."/>
            <person name="Dondini L."/>
            <person name="Ficklin S."/>
            <person name="Goodstein D.M."/>
            <person name="Xuan P."/>
            <person name="Del Fabbro C."/>
            <person name="Aramini V."/>
            <person name="Copetti D."/>
            <person name="Gonzalez S."/>
            <person name="Horner D.S."/>
            <person name="Falchi R."/>
            <person name="Lucas S."/>
            <person name="Mica E."/>
            <person name="Maldonado J."/>
            <person name="Lazzari B."/>
            <person name="Bielenberg D."/>
            <person name="Pirona R."/>
            <person name="Miculan M."/>
            <person name="Barakat A."/>
            <person name="Testolin R."/>
            <person name="Stella A."/>
            <person name="Tartarini S."/>
            <person name="Tonutti P."/>
            <person name="Arus P."/>
            <person name="Orellana A."/>
            <person name="Wells C."/>
            <person name="Main D."/>
            <person name="Vizzotto G."/>
            <person name="Silva H."/>
            <person name="Salamini F."/>
            <person name="Schmutz J."/>
            <person name="Morgante M."/>
            <person name="Rokhsar D.S."/>
        </authorList>
    </citation>
    <scope>NUCLEOTIDE SEQUENCE [LARGE SCALE GENOMIC DNA]</scope>
    <source>
        <strain evidence="2">cv. Nemared</strain>
    </source>
</reference>